<name>A0ABV2CLQ6_9RHOO</name>
<keyword evidence="3 8" id="KW-0507">mRNA processing</keyword>
<dbReference type="PROSITE" id="PS00517">
    <property type="entry name" value="RNASE_3_1"/>
    <property type="match status" value="1"/>
</dbReference>
<gene>
    <name evidence="8 11" type="primary">rnc</name>
    <name evidence="11" type="ORF">ABVT11_03260</name>
</gene>
<evidence type="ECO:0000256" key="2">
    <source>
        <dbReference type="ARBA" id="ARBA00010183"/>
    </source>
</evidence>
<dbReference type="SUPFAM" id="SSF54768">
    <property type="entry name" value="dsRNA-binding domain-like"/>
    <property type="match status" value="1"/>
</dbReference>
<dbReference type="EC" id="3.1.26.3" evidence="8"/>
<comment type="catalytic activity">
    <reaction evidence="1 8">
        <text>Endonucleolytic cleavage to 5'-phosphomonoester.</text>
        <dbReference type="EC" id="3.1.26.3"/>
    </reaction>
</comment>
<evidence type="ECO:0000313" key="12">
    <source>
        <dbReference type="Proteomes" id="UP001548590"/>
    </source>
</evidence>
<evidence type="ECO:0000256" key="3">
    <source>
        <dbReference type="ARBA" id="ARBA00022664"/>
    </source>
</evidence>
<keyword evidence="5 8" id="KW-0255">Endonuclease</keyword>
<evidence type="ECO:0000256" key="1">
    <source>
        <dbReference type="ARBA" id="ARBA00000109"/>
    </source>
</evidence>
<dbReference type="InterPro" id="IPR014720">
    <property type="entry name" value="dsRBD_dom"/>
</dbReference>
<dbReference type="Gene3D" id="1.10.1520.10">
    <property type="entry name" value="Ribonuclease III domain"/>
    <property type="match status" value="1"/>
</dbReference>
<feature type="active site" evidence="8">
    <location>
        <position position="115"/>
    </location>
</feature>
<feature type="binding site" evidence="8">
    <location>
        <position position="112"/>
    </location>
    <ligand>
        <name>Mg(2+)</name>
        <dbReference type="ChEBI" id="CHEBI:18420"/>
    </ligand>
</feature>
<feature type="binding site" evidence="8">
    <location>
        <position position="39"/>
    </location>
    <ligand>
        <name>Mg(2+)</name>
        <dbReference type="ChEBI" id="CHEBI:18420"/>
    </ligand>
</feature>
<keyword evidence="8" id="KW-0460">Magnesium</keyword>
<keyword evidence="8" id="KW-0698">rRNA processing</keyword>
<keyword evidence="7 8" id="KW-0694">RNA-binding</keyword>
<dbReference type="PROSITE" id="PS50142">
    <property type="entry name" value="RNASE_3_2"/>
    <property type="match status" value="1"/>
</dbReference>
<evidence type="ECO:0000256" key="4">
    <source>
        <dbReference type="ARBA" id="ARBA00022722"/>
    </source>
</evidence>
<dbReference type="Pfam" id="PF00035">
    <property type="entry name" value="dsrm"/>
    <property type="match status" value="1"/>
</dbReference>
<dbReference type="SMART" id="SM00358">
    <property type="entry name" value="DSRM"/>
    <property type="match status" value="1"/>
</dbReference>
<sequence length="224" mass="24773">MSKTAGLESALAYRFARPELLRQALTHSSYAADHNERLEFLGDSIVDMVVSMLLFVQFPDSREGDLSRLRAQFVKQDALHAIALSLDLGSFLLLGEGEHRSGGRQRPSILADALEAVFGAIYLDGGFEAIRDVIARLYRDKLAAVDPAGSFKDPKTALQEVMQARRLPLPRYEMVAERGEAHAREFEVRCVLEGLSLNTLGVGTSRRIAEQMAARTALQELEKS</sequence>
<evidence type="ECO:0000259" key="9">
    <source>
        <dbReference type="PROSITE" id="PS50137"/>
    </source>
</evidence>
<keyword evidence="8" id="KW-0963">Cytoplasm</keyword>
<feature type="binding site" evidence="8">
    <location>
        <position position="115"/>
    </location>
    <ligand>
        <name>Mg(2+)</name>
        <dbReference type="ChEBI" id="CHEBI:18420"/>
    </ligand>
</feature>
<keyword evidence="6 8" id="KW-0378">Hydrolase</keyword>
<keyword evidence="8" id="KW-0479">Metal-binding</keyword>
<accession>A0ABV2CLQ6</accession>
<dbReference type="GO" id="GO:0004525">
    <property type="term" value="F:ribonuclease III activity"/>
    <property type="evidence" value="ECO:0007669"/>
    <property type="project" value="UniProtKB-EC"/>
</dbReference>
<comment type="similarity">
    <text evidence="2">Belongs to the ribonuclease III family.</text>
</comment>
<feature type="domain" description="DRBM" evidence="9">
    <location>
        <begin position="153"/>
        <end position="223"/>
    </location>
</feature>
<dbReference type="CDD" id="cd00593">
    <property type="entry name" value="RIBOc"/>
    <property type="match status" value="1"/>
</dbReference>
<evidence type="ECO:0000256" key="5">
    <source>
        <dbReference type="ARBA" id="ARBA00022759"/>
    </source>
</evidence>
<dbReference type="Pfam" id="PF14622">
    <property type="entry name" value="Ribonucleas_3_3"/>
    <property type="match status" value="1"/>
</dbReference>
<comment type="cofactor">
    <cofactor evidence="8">
        <name>Mg(2+)</name>
        <dbReference type="ChEBI" id="CHEBI:18420"/>
    </cofactor>
</comment>
<comment type="subunit">
    <text evidence="8">Homodimer.</text>
</comment>
<dbReference type="InterPro" id="IPR000999">
    <property type="entry name" value="RNase_III_dom"/>
</dbReference>
<feature type="active site" evidence="8">
    <location>
        <position position="43"/>
    </location>
</feature>
<dbReference type="HAMAP" id="MF_00104">
    <property type="entry name" value="RNase_III"/>
    <property type="match status" value="1"/>
</dbReference>
<comment type="caution">
    <text evidence="11">The sequence shown here is derived from an EMBL/GenBank/DDBJ whole genome shotgun (WGS) entry which is preliminary data.</text>
</comment>
<evidence type="ECO:0000313" key="11">
    <source>
        <dbReference type="EMBL" id="MET1488833.1"/>
    </source>
</evidence>
<reference evidence="11 12" key="1">
    <citation type="submission" date="2024-07" db="EMBL/GenBank/DDBJ databases">
        <title>Uliginosibacterium paludis KCTC:42655.</title>
        <authorList>
            <person name="Kim M.K."/>
        </authorList>
    </citation>
    <scope>NUCLEOTIDE SEQUENCE [LARGE SCALE GENOMIC DNA]</scope>
    <source>
        <strain evidence="11 12">KCTC 42655</strain>
    </source>
</reference>
<evidence type="ECO:0000256" key="7">
    <source>
        <dbReference type="ARBA" id="ARBA00022884"/>
    </source>
</evidence>
<protein>
    <recommendedName>
        <fullName evidence="8">Ribonuclease 3</fullName>
        <ecNumber evidence="8">3.1.26.3</ecNumber>
    </recommendedName>
    <alternativeName>
        <fullName evidence="8">Ribonuclease III</fullName>
        <shortName evidence="8">RNase III</shortName>
    </alternativeName>
</protein>
<evidence type="ECO:0000256" key="6">
    <source>
        <dbReference type="ARBA" id="ARBA00022801"/>
    </source>
</evidence>
<comment type="function">
    <text evidence="8">Digests double-stranded RNA. Involved in the processing of primary rRNA transcript to yield the immediate precursors to the large and small rRNAs (23S and 16S). Processes some mRNAs, and tRNAs when they are encoded in the rRNA operon. Processes pre-crRNA and tracrRNA of type II CRISPR loci if present in the organism.</text>
</comment>
<evidence type="ECO:0000256" key="8">
    <source>
        <dbReference type="HAMAP-Rule" id="MF_00104"/>
    </source>
</evidence>
<dbReference type="InterPro" id="IPR036389">
    <property type="entry name" value="RNase_III_sf"/>
</dbReference>
<evidence type="ECO:0000259" key="10">
    <source>
        <dbReference type="PROSITE" id="PS50142"/>
    </source>
</evidence>
<keyword evidence="12" id="KW-1185">Reference proteome</keyword>
<dbReference type="PANTHER" id="PTHR11207:SF0">
    <property type="entry name" value="RIBONUCLEASE 3"/>
    <property type="match status" value="1"/>
</dbReference>
<dbReference type="PANTHER" id="PTHR11207">
    <property type="entry name" value="RIBONUCLEASE III"/>
    <property type="match status" value="1"/>
</dbReference>
<keyword evidence="4 8" id="KW-0540">Nuclease</keyword>
<proteinExistence type="inferred from homology"/>
<feature type="domain" description="RNase III" evidence="10">
    <location>
        <begin position="4"/>
        <end position="126"/>
    </location>
</feature>
<keyword evidence="8" id="KW-0699">rRNA-binding</keyword>
<dbReference type="SMART" id="SM00535">
    <property type="entry name" value="RIBOc"/>
    <property type="match status" value="1"/>
</dbReference>
<organism evidence="11 12">
    <name type="scientific">Uliginosibacterium paludis</name>
    <dbReference type="NCBI Taxonomy" id="1615952"/>
    <lineage>
        <taxon>Bacteria</taxon>
        <taxon>Pseudomonadati</taxon>
        <taxon>Pseudomonadota</taxon>
        <taxon>Betaproteobacteria</taxon>
        <taxon>Rhodocyclales</taxon>
        <taxon>Zoogloeaceae</taxon>
        <taxon>Uliginosibacterium</taxon>
    </lineage>
</organism>
<keyword evidence="8" id="KW-0819">tRNA processing</keyword>
<dbReference type="CDD" id="cd10845">
    <property type="entry name" value="DSRM_RNAse_III_family"/>
    <property type="match status" value="1"/>
</dbReference>
<dbReference type="Proteomes" id="UP001548590">
    <property type="component" value="Unassembled WGS sequence"/>
</dbReference>
<dbReference type="PROSITE" id="PS50137">
    <property type="entry name" value="DS_RBD"/>
    <property type="match status" value="1"/>
</dbReference>
<dbReference type="NCBIfam" id="TIGR02191">
    <property type="entry name" value="RNaseIII"/>
    <property type="match status" value="1"/>
</dbReference>
<dbReference type="InterPro" id="IPR011907">
    <property type="entry name" value="RNase_III"/>
</dbReference>
<dbReference type="Gene3D" id="3.30.160.20">
    <property type="match status" value="1"/>
</dbReference>
<dbReference type="EMBL" id="JBEWLZ010000002">
    <property type="protein sequence ID" value="MET1488833.1"/>
    <property type="molecule type" value="Genomic_DNA"/>
</dbReference>
<dbReference type="SUPFAM" id="SSF69065">
    <property type="entry name" value="RNase III domain-like"/>
    <property type="match status" value="1"/>
</dbReference>
<comment type="subcellular location">
    <subcellularLocation>
        <location evidence="8">Cytoplasm</location>
    </subcellularLocation>
</comment>